<sequence>MSAATSLPPRGKNPLNRRWLAAAFIIASCALMLLIYQLYFHEPRQSLAFPISHSPTGSSKDLRLLEFPKPHLQDGVKIIGLVFFGRKDRVEILRCYLERNLVDNGGWLDEIHFVKNTKNKQDLKYLGELLASSARYKAIGLNDSSFAYRQAWTKIERGQIYVKIDDDVVWFEDETIPRIVSMKLAHPEYWLVSANMINSPLMGWVHYHLGAVHPYLPELTDYKPGFFDKSKPRRKPWSYREYPAWTGPGNYSFGLQKEPPYDGHRWLRLPNESDLYRTPIWEIEYHPFGTGLKSWAIAAQQHYSFLENLADNKLDVYRMGAETVDHPASKPWFTDGRRLSINFIAIWSDDVLDNLPMDDVDEEWLTMILPKRLHRQVAVNTDALAVHFSFGTQPGVEKTDLLARYRDYALSESWGRRI</sequence>
<protein>
    <submittedName>
        <fullName evidence="2">Uncharacterized protein</fullName>
    </submittedName>
</protein>
<evidence type="ECO:0000313" key="2">
    <source>
        <dbReference type="EMBL" id="KAJ9609654.1"/>
    </source>
</evidence>
<keyword evidence="1" id="KW-0812">Transmembrane</keyword>
<evidence type="ECO:0000313" key="3">
    <source>
        <dbReference type="Proteomes" id="UP001172673"/>
    </source>
</evidence>
<feature type="transmembrane region" description="Helical" evidence="1">
    <location>
        <begin position="20"/>
        <end position="40"/>
    </location>
</feature>
<evidence type="ECO:0000256" key="1">
    <source>
        <dbReference type="SAM" id="Phobius"/>
    </source>
</evidence>
<proteinExistence type="predicted"/>
<dbReference type="EMBL" id="JAPDRK010000008">
    <property type="protein sequence ID" value="KAJ9609654.1"/>
    <property type="molecule type" value="Genomic_DNA"/>
</dbReference>
<comment type="caution">
    <text evidence="2">The sequence shown here is derived from an EMBL/GenBank/DDBJ whole genome shotgun (WGS) entry which is preliminary data.</text>
</comment>
<gene>
    <name evidence="2" type="ORF">H2200_005982</name>
</gene>
<keyword evidence="1" id="KW-1133">Transmembrane helix</keyword>
<reference evidence="2" key="1">
    <citation type="submission" date="2022-10" db="EMBL/GenBank/DDBJ databases">
        <title>Culturing micro-colonial fungi from biological soil crusts in the Mojave desert and describing Neophaeococcomyces mojavensis, and introducing the new genera and species Taxawa tesnikishii.</title>
        <authorList>
            <person name="Kurbessoian T."/>
            <person name="Stajich J.E."/>
        </authorList>
    </citation>
    <scope>NUCLEOTIDE SEQUENCE</scope>
    <source>
        <strain evidence="2">TK_41</strain>
    </source>
</reference>
<dbReference type="Proteomes" id="UP001172673">
    <property type="component" value="Unassembled WGS sequence"/>
</dbReference>
<keyword evidence="3" id="KW-1185">Reference proteome</keyword>
<accession>A0AA38XA31</accession>
<organism evidence="2 3">
    <name type="scientific">Cladophialophora chaetospira</name>
    <dbReference type="NCBI Taxonomy" id="386627"/>
    <lineage>
        <taxon>Eukaryota</taxon>
        <taxon>Fungi</taxon>
        <taxon>Dikarya</taxon>
        <taxon>Ascomycota</taxon>
        <taxon>Pezizomycotina</taxon>
        <taxon>Eurotiomycetes</taxon>
        <taxon>Chaetothyriomycetidae</taxon>
        <taxon>Chaetothyriales</taxon>
        <taxon>Herpotrichiellaceae</taxon>
        <taxon>Cladophialophora</taxon>
    </lineage>
</organism>
<keyword evidence="1" id="KW-0472">Membrane</keyword>
<dbReference type="AlphaFoldDB" id="A0AA38XA31"/>
<name>A0AA38XA31_9EURO</name>